<dbReference type="Proteomes" id="UP000095705">
    <property type="component" value="Unassembled WGS sequence"/>
</dbReference>
<evidence type="ECO:0000256" key="1">
    <source>
        <dbReference type="ARBA" id="ARBA00022729"/>
    </source>
</evidence>
<protein>
    <recommendedName>
        <fullName evidence="4">Low molecular weight antigen MTB12-like C-terminal domain-containing protein</fullName>
    </recommendedName>
</protein>
<dbReference type="InterPro" id="IPR058644">
    <property type="entry name" value="Mtb12-like_C"/>
</dbReference>
<proteinExistence type="inferred from homology"/>
<evidence type="ECO:0000256" key="2">
    <source>
        <dbReference type="ARBA" id="ARBA00093774"/>
    </source>
</evidence>
<feature type="chain" id="PRO_5009183549" description="Low molecular weight antigen MTB12-like C-terminal domain-containing protein" evidence="3">
    <location>
        <begin position="26"/>
        <end position="186"/>
    </location>
</feature>
<dbReference type="EMBL" id="MEHK01000001">
    <property type="protein sequence ID" value="OEJ31349.1"/>
    <property type="molecule type" value="Genomic_DNA"/>
</dbReference>
<evidence type="ECO:0000259" key="4">
    <source>
        <dbReference type="Pfam" id="PF26580"/>
    </source>
</evidence>
<dbReference type="OrthoDB" id="4548368at2"/>
<accession>A0A1E5PP66</accession>
<keyword evidence="1 3" id="KW-0732">Signal</keyword>
<dbReference type="RefSeq" id="WP_069919649.1">
    <property type="nucleotide sequence ID" value="NZ_MEHK01000001.1"/>
</dbReference>
<evidence type="ECO:0000313" key="6">
    <source>
        <dbReference type="Proteomes" id="UP000095705"/>
    </source>
</evidence>
<evidence type="ECO:0000256" key="3">
    <source>
        <dbReference type="SAM" id="SignalP"/>
    </source>
</evidence>
<feature type="signal peptide" evidence="3">
    <location>
        <begin position="1"/>
        <end position="25"/>
    </location>
</feature>
<keyword evidence="6" id="KW-1185">Reference proteome</keyword>
<reference evidence="5 6" key="1">
    <citation type="submission" date="2016-08" db="EMBL/GenBank/DDBJ databases">
        <title>The complete genome of Streptomyces subrutilus 10-1-1.</title>
        <authorList>
            <person name="Chen X."/>
        </authorList>
    </citation>
    <scope>NUCLEOTIDE SEQUENCE [LARGE SCALE GENOMIC DNA]</scope>
    <source>
        <strain evidence="5 6">10-1-1</strain>
    </source>
</reference>
<dbReference type="AlphaFoldDB" id="A0A1E5PP66"/>
<sequence length="186" mass="18553">MDLGRHPRIGVWAAAAVLAAVPALAGCSADSGPDRGGTTTSAGVPAAPLTAVRAAAPAAPAVDGPADPAAAKAQVEKNWAAFFDSKVSVAKKAELLQNGEFLEPLLSGFAGTTDAAVSSAEVTDVVFTAPTEARVTYDLLLGGIPVLPQTEGTAVLEDGVWKVSAKTLCALVELSGSEDTGLLGVC</sequence>
<feature type="domain" description="Low molecular weight antigen MTB12-like C-terminal" evidence="4">
    <location>
        <begin position="68"/>
        <end position="177"/>
    </location>
</feature>
<organism evidence="5 6">
    <name type="scientific">Streptomyces subrutilus</name>
    <dbReference type="NCBI Taxonomy" id="36818"/>
    <lineage>
        <taxon>Bacteria</taxon>
        <taxon>Bacillati</taxon>
        <taxon>Actinomycetota</taxon>
        <taxon>Actinomycetes</taxon>
        <taxon>Kitasatosporales</taxon>
        <taxon>Streptomycetaceae</taxon>
        <taxon>Streptomyces</taxon>
    </lineage>
</organism>
<dbReference type="Pfam" id="PF26580">
    <property type="entry name" value="Mtb12_C"/>
    <property type="match status" value="1"/>
</dbReference>
<comment type="similarity">
    <text evidence="2">Belongs to the MTB12 family.</text>
</comment>
<dbReference type="STRING" id="36818.BGK67_08315"/>
<comment type="caution">
    <text evidence="5">The sequence shown here is derived from an EMBL/GenBank/DDBJ whole genome shotgun (WGS) entry which is preliminary data.</text>
</comment>
<dbReference type="PROSITE" id="PS51257">
    <property type="entry name" value="PROKAR_LIPOPROTEIN"/>
    <property type="match status" value="1"/>
</dbReference>
<gene>
    <name evidence="5" type="ORF">BGK67_08315</name>
</gene>
<evidence type="ECO:0000313" key="5">
    <source>
        <dbReference type="EMBL" id="OEJ31349.1"/>
    </source>
</evidence>
<name>A0A1E5PP66_9ACTN</name>